<proteinExistence type="predicted"/>
<dbReference type="InterPro" id="IPR006574">
    <property type="entry name" value="PRY"/>
</dbReference>
<accession>A0ABU7BM28</accession>
<dbReference type="PANTHER" id="PTHR24103">
    <property type="entry name" value="E3 UBIQUITIN-PROTEIN LIGASE TRIM"/>
    <property type="match status" value="1"/>
</dbReference>
<keyword evidence="4" id="KW-1185">Reference proteome</keyword>
<dbReference type="InterPro" id="IPR013320">
    <property type="entry name" value="ConA-like_dom_sf"/>
</dbReference>
<dbReference type="SMART" id="SM00449">
    <property type="entry name" value="SPRY"/>
    <property type="match status" value="1"/>
</dbReference>
<dbReference type="InterPro" id="IPR001870">
    <property type="entry name" value="B30.2/SPRY"/>
</dbReference>
<dbReference type="SMART" id="SM00589">
    <property type="entry name" value="PRY"/>
    <property type="match status" value="1"/>
</dbReference>
<sequence length="561" mass="64416">MTIKVNQLMSFYSNSKSETSNICVTPTDNRPYCCCKPSLLSIAPLPYQEADRVWGKKRPSQGHKWSKDQVPEEKQKIGLAGFSVHFSQPSELQQRSDNTTAMSKDEGTELKTILKRNKRVSMLLNDEGSKTTQSSSIGVVRWKLPDESVQPHSSAPTVHAKSNTHSKSSQQHVRQGNLKDLRSLQECVHFINHWKEQVDQVCKQGGTDPGEGTSKAEDRSSDRRTERSLEESRKLILEWADELRHFDKLLKETPWESDNHRKQDKDEPKEEGQVRIMEWAKELQKATESCGVQSEELGKVLRLLGIKKKRLYKLLPLLEFITWSLLKEDSTTMVSQIWLLAKQKTWKAGKPKYIPNSVWTWICSAAADVILDPMTNHPWLHLSDDQRKVQESISESDPPNSSQRFDSWPCVLGWEGYSHGRHYWEVDIANNGYWRVGLISANSERKGNFPMTPKQGYWVLWRSTHNFYACTKPETQLPLGVIPRRLGVYLDYEEGQISFYNAETKSHIYTFTGDFREKLYPLFAPMDGRTLMTVIKPNKISAIMKSPDKARNVALDDSTEL</sequence>
<protein>
    <recommendedName>
        <fullName evidence="2">B30.2/SPRY domain-containing protein</fullName>
    </recommendedName>
</protein>
<comment type="caution">
    <text evidence="3">The sequence shown here is derived from an EMBL/GenBank/DDBJ whole genome shotgun (WGS) entry which is preliminary data.</text>
</comment>
<evidence type="ECO:0000313" key="4">
    <source>
        <dbReference type="Proteomes" id="UP001345963"/>
    </source>
</evidence>
<feature type="compositionally biased region" description="Polar residues" evidence="1">
    <location>
        <begin position="150"/>
        <end position="174"/>
    </location>
</feature>
<feature type="region of interest" description="Disordered" evidence="1">
    <location>
        <begin position="202"/>
        <end position="227"/>
    </location>
</feature>
<dbReference type="InterPro" id="IPR003877">
    <property type="entry name" value="SPRY_dom"/>
</dbReference>
<gene>
    <name evidence="3" type="ORF">ATANTOWER_004744</name>
</gene>
<dbReference type="InterPro" id="IPR043136">
    <property type="entry name" value="B30.2/SPRY_sf"/>
</dbReference>
<feature type="domain" description="B30.2/SPRY" evidence="2">
    <location>
        <begin position="349"/>
        <end position="541"/>
    </location>
</feature>
<feature type="compositionally biased region" description="Basic and acidic residues" evidence="1">
    <location>
        <begin position="214"/>
        <end position="227"/>
    </location>
</feature>
<dbReference type="SUPFAM" id="SSF49899">
    <property type="entry name" value="Concanavalin A-like lectins/glucanases"/>
    <property type="match status" value="1"/>
</dbReference>
<dbReference type="Proteomes" id="UP001345963">
    <property type="component" value="Unassembled WGS sequence"/>
</dbReference>
<organism evidence="3 4">
    <name type="scientific">Ataeniobius toweri</name>
    <dbReference type="NCBI Taxonomy" id="208326"/>
    <lineage>
        <taxon>Eukaryota</taxon>
        <taxon>Metazoa</taxon>
        <taxon>Chordata</taxon>
        <taxon>Craniata</taxon>
        <taxon>Vertebrata</taxon>
        <taxon>Euteleostomi</taxon>
        <taxon>Actinopterygii</taxon>
        <taxon>Neopterygii</taxon>
        <taxon>Teleostei</taxon>
        <taxon>Neoteleostei</taxon>
        <taxon>Acanthomorphata</taxon>
        <taxon>Ovalentaria</taxon>
        <taxon>Atherinomorphae</taxon>
        <taxon>Cyprinodontiformes</taxon>
        <taxon>Goodeidae</taxon>
        <taxon>Ataeniobius</taxon>
    </lineage>
</organism>
<feature type="region of interest" description="Disordered" evidence="1">
    <location>
        <begin position="147"/>
        <end position="176"/>
    </location>
</feature>
<dbReference type="Pfam" id="PF13765">
    <property type="entry name" value="PRY"/>
    <property type="match status" value="1"/>
</dbReference>
<dbReference type="PROSITE" id="PS50188">
    <property type="entry name" value="B302_SPRY"/>
    <property type="match status" value="1"/>
</dbReference>
<dbReference type="PRINTS" id="PR01407">
    <property type="entry name" value="BUTYPHLNCDUF"/>
</dbReference>
<evidence type="ECO:0000259" key="2">
    <source>
        <dbReference type="PROSITE" id="PS50188"/>
    </source>
</evidence>
<dbReference type="CDD" id="cd13733">
    <property type="entry name" value="SPRY_PRY_C-I_1"/>
    <property type="match status" value="1"/>
</dbReference>
<dbReference type="Gene3D" id="2.60.120.920">
    <property type="match status" value="1"/>
</dbReference>
<dbReference type="InterPro" id="IPR050143">
    <property type="entry name" value="TRIM/RBCC"/>
</dbReference>
<name>A0ABU7BM28_9TELE</name>
<evidence type="ECO:0000256" key="1">
    <source>
        <dbReference type="SAM" id="MobiDB-lite"/>
    </source>
</evidence>
<dbReference type="EMBL" id="JAHUTI010059160">
    <property type="protein sequence ID" value="MED6250680.1"/>
    <property type="molecule type" value="Genomic_DNA"/>
</dbReference>
<dbReference type="InterPro" id="IPR003879">
    <property type="entry name" value="Butyrophylin_SPRY"/>
</dbReference>
<reference evidence="3 4" key="1">
    <citation type="submission" date="2021-07" db="EMBL/GenBank/DDBJ databases">
        <authorList>
            <person name="Palmer J.M."/>
        </authorList>
    </citation>
    <scope>NUCLEOTIDE SEQUENCE [LARGE SCALE GENOMIC DNA]</scope>
    <source>
        <strain evidence="3 4">AT_MEX2019</strain>
        <tissue evidence="3">Muscle</tissue>
    </source>
</reference>
<dbReference type="Pfam" id="PF00622">
    <property type="entry name" value="SPRY"/>
    <property type="match status" value="1"/>
</dbReference>
<evidence type="ECO:0000313" key="3">
    <source>
        <dbReference type="EMBL" id="MED6250680.1"/>
    </source>
</evidence>